<dbReference type="RefSeq" id="WP_176267413.1">
    <property type="nucleotide sequence ID" value="NZ_JABWGV010000003.1"/>
</dbReference>
<evidence type="ECO:0000259" key="1">
    <source>
        <dbReference type="Pfam" id="PF01408"/>
    </source>
</evidence>
<gene>
    <name evidence="2" type="ORF">HUV48_08620</name>
</gene>
<dbReference type="Pfam" id="PF01408">
    <property type="entry name" value="GFO_IDH_MocA"/>
    <property type="match status" value="1"/>
</dbReference>
<dbReference type="AlphaFoldDB" id="A0A850H4G8"/>
<dbReference type="GO" id="GO:0000166">
    <property type="term" value="F:nucleotide binding"/>
    <property type="evidence" value="ECO:0007669"/>
    <property type="project" value="InterPro"/>
</dbReference>
<proteinExistence type="predicted"/>
<dbReference type="InterPro" id="IPR050463">
    <property type="entry name" value="Gfo/Idh/MocA_oxidrdct_glycsds"/>
</dbReference>
<dbReference type="EMBL" id="JABWGV010000003">
    <property type="protein sequence ID" value="NVD45082.1"/>
    <property type="molecule type" value="Genomic_DNA"/>
</dbReference>
<dbReference type="Proteomes" id="UP000561438">
    <property type="component" value="Unassembled WGS sequence"/>
</dbReference>
<feature type="domain" description="Gfo/Idh/MocA-like oxidoreductase N-terminal" evidence="1">
    <location>
        <begin position="6"/>
        <end position="116"/>
    </location>
</feature>
<dbReference type="Gene3D" id="3.30.360.10">
    <property type="entry name" value="Dihydrodipicolinate Reductase, domain 2"/>
    <property type="match status" value="1"/>
</dbReference>
<dbReference type="PANTHER" id="PTHR43818">
    <property type="entry name" value="BCDNA.GH03377"/>
    <property type="match status" value="1"/>
</dbReference>
<keyword evidence="3" id="KW-1185">Reference proteome</keyword>
<evidence type="ECO:0000313" key="2">
    <source>
        <dbReference type="EMBL" id="NVD45082.1"/>
    </source>
</evidence>
<dbReference type="PANTHER" id="PTHR43818:SF7">
    <property type="entry name" value="DEHYDROGENASE"/>
    <property type="match status" value="1"/>
</dbReference>
<sequence>MSEAPIRIAVVGLGKIARDQHLPAIGASSDFELVAVIDPFAEDAEGAPLFSDFDALAASGIAVDAAAICTPPKYRAALASEALERGFHVMLEKPPAATVAEAEELIRLAEKQRQSLFAAWHSREAYAVESARRWLEGQEINSVAITWREDVRVWHPGQKWIFEEGGFGVFDPAINAFSIVSVILPGSLTVTGARLDIPANCAAPIAGNVTMEGEDGLPVSLDMDFLQTGEQTWDIAVDTDEGAMLLSMGGSRLRTPEGELEGEDAEYPALYARFAELVRQGQSDVDLTPLALVEIALAIGERREVEPFVE</sequence>
<dbReference type="InterPro" id="IPR000683">
    <property type="entry name" value="Gfo/Idh/MocA-like_OxRdtase_N"/>
</dbReference>
<protein>
    <submittedName>
        <fullName evidence="2">Gfo/Idh/MocA family oxidoreductase</fullName>
    </submittedName>
</protein>
<dbReference type="SUPFAM" id="SSF51735">
    <property type="entry name" value="NAD(P)-binding Rossmann-fold domains"/>
    <property type="match status" value="1"/>
</dbReference>
<reference evidence="2 3" key="1">
    <citation type="submission" date="2020-06" db="EMBL/GenBank/DDBJ databases">
        <title>Altererythrobacter sp. HHU K3-1.</title>
        <authorList>
            <person name="Zhang D."/>
            <person name="Xue H."/>
        </authorList>
    </citation>
    <scope>NUCLEOTIDE SEQUENCE [LARGE SCALE GENOMIC DNA]</scope>
    <source>
        <strain evidence="2 3">HHU K3-1</strain>
    </source>
</reference>
<dbReference type="InterPro" id="IPR036291">
    <property type="entry name" value="NAD(P)-bd_dom_sf"/>
</dbReference>
<accession>A0A850H4G8</accession>
<dbReference type="Gene3D" id="3.40.50.720">
    <property type="entry name" value="NAD(P)-binding Rossmann-like Domain"/>
    <property type="match status" value="1"/>
</dbReference>
<organism evidence="2 3">
    <name type="scientific">Qipengyuania atrilutea</name>
    <dbReference type="NCBI Taxonomy" id="2744473"/>
    <lineage>
        <taxon>Bacteria</taxon>
        <taxon>Pseudomonadati</taxon>
        <taxon>Pseudomonadota</taxon>
        <taxon>Alphaproteobacteria</taxon>
        <taxon>Sphingomonadales</taxon>
        <taxon>Erythrobacteraceae</taxon>
        <taxon>Qipengyuania</taxon>
    </lineage>
</organism>
<evidence type="ECO:0000313" key="3">
    <source>
        <dbReference type="Proteomes" id="UP000561438"/>
    </source>
</evidence>
<name>A0A850H4G8_9SPHN</name>
<comment type="caution">
    <text evidence="2">The sequence shown here is derived from an EMBL/GenBank/DDBJ whole genome shotgun (WGS) entry which is preliminary data.</text>
</comment>